<name>A4BR81_9GAMM</name>
<keyword evidence="3" id="KW-1185">Reference proteome</keyword>
<dbReference type="Proteomes" id="UP000003374">
    <property type="component" value="Unassembled WGS sequence"/>
</dbReference>
<dbReference type="PIRSF" id="PIRSF037004">
    <property type="entry name" value="UCP037004"/>
    <property type="match status" value="1"/>
</dbReference>
<organism evidence="2 3">
    <name type="scientific">Nitrococcus mobilis Nb-231</name>
    <dbReference type="NCBI Taxonomy" id="314278"/>
    <lineage>
        <taxon>Bacteria</taxon>
        <taxon>Pseudomonadati</taxon>
        <taxon>Pseudomonadota</taxon>
        <taxon>Gammaproteobacteria</taxon>
        <taxon>Chromatiales</taxon>
        <taxon>Ectothiorhodospiraceae</taxon>
        <taxon>Nitrococcus</taxon>
    </lineage>
</organism>
<feature type="domain" description="DUF1722" evidence="1">
    <location>
        <begin position="173"/>
        <end position="289"/>
    </location>
</feature>
<dbReference type="InterPro" id="IPR007553">
    <property type="entry name" value="2-thiour_desulf"/>
</dbReference>
<comment type="caution">
    <text evidence="2">The sequence shown here is derived from an EMBL/GenBank/DDBJ whole genome shotgun (WGS) entry which is preliminary data.</text>
</comment>
<dbReference type="InterPro" id="IPR017087">
    <property type="entry name" value="UCP037004"/>
</dbReference>
<accession>A4BR81</accession>
<evidence type="ECO:0000313" key="3">
    <source>
        <dbReference type="Proteomes" id="UP000003374"/>
    </source>
</evidence>
<reference evidence="2 3" key="1">
    <citation type="submission" date="2006-02" db="EMBL/GenBank/DDBJ databases">
        <authorList>
            <person name="Waterbury J."/>
            <person name="Ferriera S."/>
            <person name="Johnson J."/>
            <person name="Kravitz S."/>
            <person name="Halpern A."/>
            <person name="Remington K."/>
            <person name="Beeson K."/>
            <person name="Tran B."/>
            <person name="Rogers Y.-H."/>
            <person name="Friedman R."/>
            <person name="Venter J.C."/>
        </authorList>
    </citation>
    <scope>NUCLEOTIDE SEQUENCE [LARGE SCALE GENOMIC DNA]</scope>
    <source>
        <strain evidence="2 3">Nb-231</strain>
    </source>
</reference>
<dbReference type="PANTHER" id="PTHR30087:SF0">
    <property type="entry name" value="INNER MEMBRANE PROTEIN"/>
    <property type="match status" value="1"/>
</dbReference>
<dbReference type="InterPro" id="IPR013560">
    <property type="entry name" value="DUF1722"/>
</dbReference>
<evidence type="ECO:0000259" key="1">
    <source>
        <dbReference type="Pfam" id="PF08349"/>
    </source>
</evidence>
<sequence>MRFNAGHKRDRFVSDRLARYFELVPVCPEVAIGLGIPREPIRLVGEPQRPKAVGTRHESADVTSPLAEYARRMARELGDISGYIFKSKSPSCGMERVKVYGRDGSLRGSGRGIYAAEIMRANSLLPVEEEGRLNDPALRENFIERLYAYRRWQELLEEGVTPEALVAFHTRHKLILMAHGTHRAKGLGRLIAQVGSQPIEPLTVEYGAGFMNALACRATRSQHTDVLFHVMGYLKRQLDSEDKAELVALIHDYRQGVVPLIVPVTLLRHHFRRHPEPYIDKQLYLSWQPAGLSLWNHI</sequence>
<dbReference type="HOGENOM" id="CLU_076318_0_0_6"/>
<dbReference type="eggNOG" id="COG1683">
    <property type="taxonomic scope" value="Bacteria"/>
</dbReference>
<protein>
    <recommendedName>
        <fullName evidence="1">DUF1722 domain-containing protein</fullName>
    </recommendedName>
</protein>
<dbReference type="Pfam" id="PF08349">
    <property type="entry name" value="DUF1722"/>
    <property type="match status" value="1"/>
</dbReference>
<gene>
    <name evidence="2" type="ORF">NB231_03200</name>
</gene>
<proteinExistence type="predicted"/>
<evidence type="ECO:0000313" key="2">
    <source>
        <dbReference type="EMBL" id="EAR21703.1"/>
    </source>
</evidence>
<dbReference type="Pfam" id="PF04463">
    <property type="entry name" value="2-thiour_desulf"/>
    <property type="match status" value="1"/>
</dbReference>
<dbReference type="EMBL" id="AAOF01000006">
    <property type="protein sequence ID" value="EAR21703.1"/>
    <property type="molecule type" value="Genomic_DNA"/>
</dbReference>
<dbReference type="STRING" id="314278.NB231_03200"/>
<dbReference type="PANTHER" id="PTHR30087">
    <property type="entry name" value="INNER MEMBRANE PROTEIN"/>
    <property type="match status" value="1"/>
</dbReference>
<dbReference type="eggNOG" id="COG3272">
    <property type="taxonomic scope" value="Bacteria"/>
</dbReference>
<dbReference type="AlphaFoldDB" id="A4BR81"/>